<dbReference type="InterPro" id="IPR011006">
    <property type="entry name" value="CheY-like_superfamily"/>
</dbReference>
<dbReference type="InterPro" id="IPR018060">
    <property type="entry name" value="HTH_AraC"/>
</dbReference>
<dbReference type="SUPFAM" id="SSF52172">
    <property type="entry name" value="CheY-like"/>
    <property type="match status" value="1"/>
</dbReference>
<evidence type="ECO:0000256" key="5">
    <source>
        <dbReference type="ARBA" id="ARBA00023163"/>
    </source>
</evidence>
<dbReference type="Proteomes" id="UP000256561">
    <property type="component" value="Unassembled WGS sequence"/>
</dbReference>
<evidence type="ECO:0000313" key="12">
    <source>
        <dbReference type="Proteomes" id="UP000256561"/>
    </source>
</evidence>
<feature type="domain" description="Histidine kinase" evidence="9">
    <location>
        <begin position="837"/>
        <end position="1068"/>
    </location>
</feature>
<dbReference type="PROSITE" id="PS50109">
    <property type="entry name" value="HIS_KIN"/>
    <property type="match status" value="1"/>
</dbReference>
<dbReference type="SUPFAM" id="SSF47384">
    <property type="entry name" value="Homodimeric domain of signal transducing histidine kinase"/>
    <property type="match status" value="1"/>
</dbReference>
<dbReference type="Pfam" id="PF02518">
    <property type="entry name" value="HATPase_c"/>
    <property type="match status" value="1"/>
</dbReference>
<dbReference type="SUPFAM" id="SSF55874">
    <property type="entry name" value="ATPase domain of HSP90 chaperone/DNA topoisomerase II/histidine kinase"/>
    <property type="match status" value="1"/>
</dbReference>
<evidence type="ECO:0000256" key="1">
    <source>
        <dbReference type="ARBA" id="ARBA00000085"/>
    </source>
</evidence>
<dbReference type="InterPro" id="IPR015943">
    <property type="entry name" value="WD40/YVTN_repeat-like_dom_sf"/>
</dbReference>
<keyword evidence="3 6" id="KW-0597">Phosphoprotein</keyword>
<dbReference type="SMART" id="SM00448">
    <property type="entry name" value="REC"/>
    <property type="match status" value="1"/>
</dbReference>
<dbReference type="InterPro" id="IPR036097">
    <property type="entry name" value="HisK_dim/P_sf"/>
</dbReference>
<name>A0A3D8M866_9ALTE</name>
<reference evidence="12" key="1">
    <citation type="submission" date="2018-08" db="EMBL/GenBank/DDBJ databases">
        <authorList>
            <person name="Zhang J."/>
            <person name="Du Z.-J."/>
        </authorList>
    </citation>
    <scope>NUCLEOTIDE SEQUENCE [LARGE SCALE GENOMIC DNA]</scope>
    <source>
        <strain evidence="12">KCTC 52655</strain>
    </source>
</reference>
<evidence type="ECO:0000256" key="6">
    <source>
        <dbReference type="PROSITE-ProRule" id="PRU00169"/>
    </source>
</evidence>
<dbReference type="OrthoDB" id="9772100at2"/>
<keyword evidence="7" id="KW-0812">Transmembrane</keyword>
<dbReference type="GO" id="GO:0003700">
    <property type="term" value="F:DNA-binding transcription factor activity"/>
    <property type="evidence" value="ECO:0007669"/>
    <property type="project" value="InterPro"/>
</dbReference>
<evidence type="ECO:0000256" key="2">
    <source>
        <dbReference type="ARBA" id="ARBA00012438"/>
    </source>
</evidence>
<dbReference type="SMART" id="SM00387">
    <property type="entry name" value="HATPase_c"/>
    <property type="match status" value="1"/>
</dbReference>
<dbReference type="Gene3D" id="1.10.287.130">
    <property type="match status" value="1"/>
</dbReference>
<dbReference type="SUPFAM" id="SSF63829">
    <property type="entry name" value="Calcium-dependent phosphotriesterase"/>
    <property type="match status" value="2"/>
</dbReference>
<dbReference type="Gene3D" id="3.40.50.2300">
    <property type="match status" value="1"/>
</dbReference>
<dbReference type="PROSITE" id="PS50110">
    <property type="entry name" value="RESPONSE_REGULATORY"/>
    <property type="match status" value="1"/>
</dbReference>
<evidence type="ECO:0000259" key="10">
    <source>
        <dbReference type="PROSITE" id="PS50110"/>
    </source>
</evidence>
<feature type="modified residue" description="4-aspartylphosphate" evidence="6">
    <location>
        <position position="1152"/>
    </location>
</feature>
<dbReference type="PROSITE" id="PS01124">
    <property type="entry name" value="HTH_ARAC_FAMILY_2"/>
    <property type="match status" value="1"/>
</dbReference>
<comment type="catalytic activity">
    <reaction evidence="1">
        <text>ATP + protein L-histidine = ADP + protein N-phospho-L-histidine.</text>
        <dbReference type="EC" id="2.7.13.3"/>
    </reaction>
</comment>
<evidence type="ECO:0000256" key="4">
    <source>
        <dbReference type="ARBA" id="ARBA00023015"/>
    </source>
</evidence>
<dbReference type="InterPro" id="IPR003661">
    <property type="entry name" value="HisK_dim/P_dom"/>
</dbReference>
<evidence type="ECO:0000259" key="9">
    <source>
        <dbReference type="PROSITE" id="PS50109"/>
    </source>
</evidence>
<dbReference type="Pfam" id="PF00072">
    <property type="entry name" value="Response_reg"/>
    <property type="match status" value="1"/>
</dbReference>
<keyword evidence="7" id="KW-1133">Transmembrane helix</keyword>
<evidence type="ECO:0000313" key="11">
    <source>
        <dbReference type="EMBL" id="RDV26085.1"/>
    </source>
</evidence>
<dbReference type="InterPro" id="IPR005467">
    <property type="entry name" value="His_kinase_dom"/>
</dbReference>
<dbReference type="CDD" id="cd00082">
    <property type="entry name" value="HisKA"/>
    <property type="match status" value="1"/>
</dbReference>
<dbReference type="GO" id="GO:0000155">
    <property type="term" value="F:phosphorelay sensor kinase activity"/>
    <property type="evidence" value="ECO:0007669"/>
    <property type="project" value="InterPro"/>
</dbReference>
<dbReference type="InterPro" id="IPR004358">
    <property type="entry name" value="Sig_transdc_His_kin-like_C"/>
</dbReference>
<keyword evidence="4" id="KW-0805">Transcription regulation</keyword>
<keyword evidence="5" id="KW-0804">Transcription</keyword>
<dbReference type="InterPro" id="IPR013783">
    <property type="entry name" value="Ig-like_fold"/>
</dbReference>
<evidence type="ECO:0000256" key="3">
    <source>
        <dbReference type="ARBA" id="ARBA00022553"/>
    </source>
</evidence>
<dbReference type="InterPro" id="IPR009057">
    <property type="entry name" value="Homeodomain-like_sf"/>
</dbReference>
<proteinExistence type="predicted"/>
<dbReference type="Pfam" id="PF00512">
    <property type="entry name" value="HisKA"/>
    <property type="match status" value="1"/>
</dbReference>
<dbReference type="PANTHER" id="PTHR43547:SF2">
    <property type="entry name" value="HYBRID SIGNAL TRANSDUCTION HISTIDINE KINASE C"/>
    <property type="match status" value="1"/>
</dbReference>
<dbReference type="CDD" id="cd00075">
    <property type="entry name" value="HATPase"/>
    <property type="match status" value="1"/>
</dbReference>
<dbReference type="InterPro" id="IPR001789">
    <property type="entry name" value="Sig_transdc_resp-reg_receiver"/>
</dbReference>
<dbReference type="PRINTS" id="PR00344">
    <property type="entry name" value="BCTRLSENSOR"/>
</dbReference>
<dbReference type="EMBL" id="QRHA01000005">
    <property type="protein sequence ID" value="RDV26085.1"/>
    <property type="molecule type" value="Genomic_DNA"/>
</dbReference>
<dbReference type="SMART" id="SM00388">
    <property type="entry name" value="HisKA"/>
    <property type="match status" value="1"/>
</dbReference>
<feature type="domain" description="HTH araC/xylS-type" evidence="8">
    <location>
        <begin position="1263"/>
        <end position="1362"/>
    </location>
</feature>
<protein>
    <recommendedName>
        <fullName evidence="2">histidine kinase</fullName>
        <ecNumber evidence="2">2.7.13.3</ecNumber>
    </recommendedName>
</protein>
<dbReference type="GO" id="GO:0043565">
    <property type="term" value="F:sequence-specific DNA binding"/>
    <property type="evidence" value="ECO:0007669"/>
    <property type="project" value="InterPro"/>
</dbReference>
<feature type="transmembrane region" description="Helical" evidence="7">
    <location>
        <begin position="797"/>
        <end position="817"/>
    </location>
</feature>
<dbReference type="Pfam" id="PF12833">
    <property type="entry name" value="HTH_18"/>
    <property type="match status" value="1"/>
</dbReference>
<dbReference type="EC" id="2.7.13.3" evidence="2"/>
<keyword evidence="7" id="KW-0472">Membrane</keyword>
<dbReference type="SMART" id="SM00342">
    <property type="entry name" value="HTH_ARAC"/>
    <property type="match status" value="1"/>
</dbReference>
<evidence type="ECO:0000256" key="7">
    <source>
        <dbReference type="SAM" id="Phobius"/>
    </source>
</evidence>
<dbReference type="Gene3D" id="3.30.565.10">
    <property type="entry name" value="Histidine kinase-like ATPase, C-terminal domain"/>
    <property type="match status" value="1"/>
</dbReference>
<dbReference type="Gene3D" id="2.60.40.10">
    <property type="entry name" value="Immunoglobulins"/>
    <property type="match status" value="1"/>
</dbReference>
<dbReference type="InterPro" id="IPR036890">
    <property type="entry name" value="HATPase_C_sf"/>
</dbReference>
<comment type="caution">
    <text evidence="11">The sequence shown here is derived from an EMBL/GenBank/DDBJ whole genome shotgun (WGS) entry which is preliminary data.</text>
</comment>
<keyword evidence="12" id="KW-1185">Reference proteome</keyword>
<gene>
    <name evidence="11" type="ORF">DXV75_08375</name>
</gene>
<accession>A0A3D8M866</accession>
<dbReference type="InterPro" id="IPR003594">
    <property type="entry name" value="HATPase_dom"/>
</dbReference>
<dbReference type="PANTHER" id="PTHR43547">
    <property type="entry name" value="TWO-COMPONENT HISTIDINE KINASE"/>
    <property type="match status" value="1"/>
</dbReference>
<dbReference type="Gene3D" id="2.130.10.10">
    <property type="entry name" value="YVTN repeat-like/Quinoprotein amine dehydrogenase"/>
    <property type="match status" value="2"/>
</dbReference>
<dbReference type="SUPFAM" id="SSF46689">
    <property type="entry name" value="Homeodomain-like"/>
    <property type="match status" value="2"/>
</dbReference>
<dbReference type="Gene3D" id="1.10.10.60">
    <property type="entry name" value="Homeodomain-like"/>
    <property type="match status" value="1"/>
</dbReference>
<feature type="domain" description="Response regulatory" evidence="10">
    <location>
        <begin position="1104"/>
        <end position="1220"/>
    </location>
</feature>
<sequence length="1369" mass="154795">MHDNRIRVRHCQSYDTNKQTLPFSSVNNLLEWLKKYVVPVVPKNTLFLLLACLLYISSSAGASSSSLLPSLFSSGYRWHDVEGMNNQNIRNAVFDEWGTLWIATTNGLATFDGLTLTPISQSDGNAPMGEIRAIHWVNSDAGYAIGLRGIWYFSDGKWQPISDDLTLFPSKYTHQILHPQQASDGSVWFSAEREVVRLSGRQIQRFAINHSRLTNLLVDNSDRIWLAEEQTGSVIRYRYQNGVLQETKQWPELFPTDHTKSIPGISQFVTTPGGDIWLINSLSNSAPLRLSATSKEWQAITLPQVVGRNINFSLLALSEQELLMTSGSEILYSTDGGDTWDRVDPSLHTTSYSMYGNLLRLSADNRLLIIEPTIGVQMYSLPVDQPVHYANKLFQCEDAKGRLHFIGRDNSVWVNTPASEQWNRILPKESGIERPLNVMCATNGTLWVSGSTNNTAAISYRENGEWHPHSFPDFGESIHYQSPREDHQGRFYFGNNYYSSQTFPDARNLIRFTRINGRYVHEYLPISYPKVSRIIPLHDGSLVLGGLQLRHLSALGIKDFPIPSTQNTTWTDDVLKVGDDHFWVARWGGGINIYDQGNWREIDTYNLLGTKKIANLISLNSGEILALTDKGLAQYRHNEWQNLTALNVHGESRATSLHHSSDGSIWVGHFDRKWWAIGGQLDTGDDFHTTRIWPDNDAPQTRLMPIENKNDAAGPLLVEWKGMDLWSQTLSNQLEFSYRLNREPWSPFSTDNSTILRGLQEGEYLLEVRARDGHGNIDSTPASANFEVVPPFYQTRWFTLLMILTPLLIACLFSLLLMQRLQTSRKIAKARMRFLTNISHEIRTPLTLIMGPLEKQVKLAAENSTTHKDLTLALNNANRLYELVEQLLDYRRVRHGKHLIKPQRKDLVAFLKMLIAHFEHLAASRHQRIRLVCNLDQYYCFFDPDTFSKILDNLLINALKYSDEGTEVKVITYLPVVTQSMSQLNPPRIVVEDQGMGIPAENLEQIFDPFYSGNKKLSTNLSSFGVGLALVKELVELHEGKISVISPTGKKNNKPIGTRFELVFSGLMPADSESKMDVFDLTAIQNPDHAETENGESDSTDETLVLLVDDQPELNDFIAAELAGYFNVITAFNGDEGYQLAVQHVPDVVISDVLMPGGIDGLELCSRLKDNPATSHIPVILQTSLASRENQQEGLAMGAIDYLTKPVSIPLLINKINNYLDHRRKLASVVSGGLAHPQPKKKVIEKLPQTKSHLEPSEQKFIDKFQYLVEEKYQDAYFTAESIANEIGMSRSAFYRKFKAIADQSPAEYIKNFRLQKAIVLLSEPDCVINHIAEKIGYTELSPFYRAFKKKYGCTPAEYRKTHLQTESA</sequence>
<evidence type="ECO:0000259" key="8">
    <source>
        <dbReference type="PROSITE" id="PS01124"/>
    </source>
</evidence>
<dbReference type="SUPFAM" id="SSF110296">
    <property type="entry name" value="Oligoxyloglucan reducing end-specific cellobiohydrolase"/>
    <property type="match status" value="1"/>
</dbReference>
<organism evidence="11 12">
    <name type="scientific">Alteromonas aestuariivivens</name>
    <dbReference type="NCBI Taxonomy" id="1938339"/>
    <lineage>
        <taxon>Bacteria</taxon>
        <taxon>Pseudomonadati</taxon>
        <taxon>Pseudomonadota</taxon>
        <taxon>Gammaproteobacteria</taxon>
        <taxon>Alteromonadales</taxon>
        <taxon>Alteromonadaceae</taxon>
        <taxon>Alteromonas/Salinimonas group</taxon>
        <taxon>Alteromonas</taxon>
    </lineage>
</organism>